<reference evidence="3" key="1">
    <citation type="journal article" date="2019" name="Int. J. Syst. Evol. Microbiol.">
        <title>The Global Catalogue of Microorganisms (GCM) 10K type strain sequencing project: providing services to taxonomists for standard genome sequencing and annotation.</title>
        <authorList>
            <consortium name="The Broad Institute Genomics Platform"/>
            <consortium name="The Broad Institute Genome Sequencing Center for Infectious Disease"/>
            <person name="Wu L."/>
            <person name="Ma J."/>
        </authorList>
    </citation>
    <scope>NUCLEOTIDE SEQUENCE [LARGE SCALE GENOMIC DNA]</scope>
    <source>
        <strain evidence="3">CCUG 58127</strain>
    </source>
</reference>
<feature type="region of interest" description="Disordered" evidence="1">
    <location>
        <begin position="43"/>
        <end position="73"/>
    </location>
</feature>
<comment type="caution">
    <text evidence="2">The sequence shown here is derived from an EMBL/GenBank/DDBJ whole genome shotgun (WGS) entry which is preliminary data.</text>
</comment>
<keyword evidence="3" id="KW-1185">Reference proteome</keyword>
<organism evidence="2 3">
    <name type="scientific">Flexivirga alba</name>
    <dbReference type="NCBI Taxonomy" id="702742"/>
    <lineage>
        <taxon>Bacteria</taxon>
        <taxon>Bacillati</taxon>
        <taxon>Actinomycetota</taxon>
        <taxon>Actinomycetes</taxon>
        <taxon>Micrococcales</taxon>
        <taxon>Dermacoccaceae</taxon>
        <taxon>Flexivirga</taxon>
    </lineage>
</organism>
<dbReference type="Proteomes" id="UP001596298">
    <property type="component" value="Unassembled WGS sequence"/>
</dbReference>
<proteinExistence type="predicted"/>
<dbReference type="EMBL" id="JBHSWH010000001">
    <property type="protein sequence ID" value="MFC6708088.1"/>
    <property type="molecule type" value="Genomic_DNA"/>
</dbReference>
<gene>
    <name evidence="2" type="ORF">ACFQDH_23320</name>
</gene>
<evidence type="ECO:0000313" key="3">
    <source>
        <dbReference type="Proteomes" id="UP001596298"/>
    </source>
</evidence>
<evidence type="ECO:0000256" key="1">
    <source>
        <dbReference type="SAM" id="MobiDB-lite"/>
    </source>
</evidence>
<sequence>MVGVAVEEDDRGVVEAEVLLAIREEDGAEAGVDDVVLEPCVLPPEEHPARTNPAAAQALTARTNGREAGTARR</sequence>
<protein>
    <submittedName>
        <fullName evidence="2">Uncharacterized protein</fullName>
    </submittedName>
</protein>
<accession>A0ABW2AMC9</accession>
<name>A0ABW2AMC9_9MICO</name>
<evidence type="ECO:0000313" key="2">
    <source>
        <dbReference type="EMBL" id="MFC6708088.1"/>
    </source>
</evidence>
<dbReference type="RefSeq" id="WP_382404749.1">
    <property type="nucleotide sequence ID" value="NZ_JBHSWH010000001.1"/>
</dbReference>